<name>D0A0W4_TRYB9</name>
<dbReference type="InterPro" id="IPR051931">
    <property type="entry name" value="PAK3-like"/>
</dbReference>
<evidence type="ECO:0000313" key="6">
    <source>
        <dbReference type="Proteomes" id="UP000002316"/>
    </source>
</evidence>
<dbReference type="VEuPathDB" id="TriTrypDB:Tbg972.10.19800"/>
<dbReference type="Pfam" id="PF00069">
    <property type="entry name" value="Pkinase"/>
    <property type="match status" value="1"/>
</dbReference>
<dbReference type="GO" id="GO:0004672">
    <property type="term" value="F:protein kinase activity"/>
    <property type="evidence" value="ECO:0007669"/>
    <property type="project" value="InterPro"/>
</dbReference>
<evidence type="ECO:0000256" key="3">
    <source>
        <dbReference type="ARBA" id="ARBA00022840"/>
    </source>
</evidence>
<dbReference type="PROSITE" id="PS00109">
    <property type="entry name" value="PROTEIN_KINASE_TYR"/>
    <property type="match status" value="1"/>
</dbReference>
<keyword evidence="3" id="KW-0067">ATP-binding</keyword>
<dbReference type="PROSITE" id="PS50011">
    <property type="entry name" value="PROTEIN_KINASE_DOM"/>
    <property type="match status" value="1"/>
</dbReference>
<dbReference type="InterPro" id="IPR008266">
    <property type="entry name" value="Tyr_kinase_AS"/>
</dbReference>
<dbReference type="OrthoDB" id="10252354at2759"/>
<dbReference type="PANTHER" id="PTHR45832">
    <property type="entry name" value="SERINE/THREONINE-PROTEIN KINASE SAMKA-RELATED-RELATED"/>
    <property type="match status" value="1"/>
</dbReference>
<evidence type="ECO:0000256" key="2">
    <source>
        <dbReference type="ARBA" id="ARBA00022741"/>
    </source>
</evidence>
<dbReference type="KEGG" id="tbg:TbgDal_X19800"/>
<protein>
    <submittedName>
        <fullName evidence="5">Protein kinase, putative</fullName>
    </submittedName>
</protein>
<evidence type="ECO:0000256" key="1">
    <source>
        <dbReference type="ARBA" id="ARBA00008874"/>
    </source>
</evidence>
<proteinExistence type="inferred from homology"/>
<evidence type="ECO:0000259" key="4">
    <source>
        <dbReference type="PROSITE" id="PS50011"/>
    </source>
</evidence>
<dbReference type="EMBL" id="FN554973">
    <property type="protein sequence ID" value="CBH16872.1"/>
    <property type="molecule type" value="Genomic_DNA"/>
</dbReference>
<organism evidence="5 6">
    <name type="scientific">Trypanosoma brucei gambiense (strain MHOM/CI/86/DAL972)</name>
    <dbReference type="NCBI Taxonomy" id="679716"/>
    <lineage>
        <taxon>Eukaryota</taxon>
        <taxon>Discoba</taxon>
        <taxon>Euglenozoa</taxon>
        <taxon>Kinetoplastea</taxon>
        <taxon>Metakinetoplastina</taxon>
        <taxon>Trypanosomatida</taxon>
        <taxon>Trypanosomatidae</taxon>
        <taxon>Trypanosoma</taxon>
    </lineage>
</organism>
<keyword evidence="2" id="KW-0547">Nucleotide-binding</keyword>
<dbReference type="SUPFAM" id="SSF56112">
    <property type="entry name" value="Protein kinase-like (PK-like)"/>
    <property type="match status" value="1"/>
</dbReference>
<keyword evidence="5" id="KW-0808">Transferase</keyword>
<dbReference type="Gene3D" id="1.10.510.10">
    <property type="entry name" value="Transferase(Phosphotransferase) domain 1"/>
    <property type="match status" value="1"/>
</dbReference>
<reference evidence="6" key="1">
    <citation type="journal article" date="2010" name="PLoS Negl. Trop. Dis.">
        <title>The genome sequence of Trypanosoma brucei gambiense, causative agent of chronic human african trypanosomiasis.</title>
        <authorList>
            <person name="Jackson A.P."/>
            <person name="Sanders M."/>
            <person name="Berry A."/>
            <person name="McQuillan J."/>
            <person name="Aslett M.A."/>
            <person name="Quail M.A."/>
            <person name="Chukualim B."/>
            <person name="Capewell P."/>
            <person name="MacLeod A."/>
            <person name="Melville S.E."/>
            <person name="Gibson W."/>
            <person name="Barry J.D."/>
            <person name="Berriman M."/>
            <person name="Hertz-Fowler C."/>
        </authorList>
    </citation>
    <scope>NUCLEOTIDE SEQUENCE [LARGE SCALE GENOMIC DNA]</scope>
    <source>
        <strain evidence="6">MHOM/CI/86/DAL972</strain>
    </source>
</reference>
<dbReference type="PANTHER" id="PTHR45832:SF22">
    <property type="entry name" value="SERINE_THREONINE-PROTEIN KINASE SAMKA-RELATED"/>
    <property type="match status" value="1"/>
</dbReference>
<feature type="domain" description="Protein kinase" evidence="4">
    <location>
        <begin position="60"/>
        <end position="315"/>
    </location>
</feature>
<dbReference type="InterPro" id="IPR011009">
    <property type="entry name" value="Kinase-like_dom_sf"/>
</dbReference>
<evidence type="ECO:0000313" key="5">
    <source>
        <dbReference type="EMBL" id="CBH16872.1"/>
    </source>
</evidence>
<dbReference type="GeneID" id="23865238"/>
<dbReference type="InterPro" id="IPR000719">
    <property type="entry name" value="Prot_kinase_dom"/>
</dbReference>
<comment type="similarity">
    <text evidence="1">Belongs to the protein kinase superfamily. STE Ser/Thr protein kinase family. STE20 subfamily.</text>
</comment>
<dbReference type="SMART" id="SM00220">
    <property type="entry name" value="S_TKc"/>
    <property type="match status" value="1"/>
</dbReference>
<dbReference type="GO" id="GO:0005524">
    <property type="term" value="F:ATP binding"/>
    <property type="evidence" value="ECO:0007669"/>
    <property type="project" value="UniProtKB-KW"/>
</dbReference>
<dbReference type="AlphaFoldDB" id="D0A0W4"/>
<gene>
    <name evidence="5" type="ORF">TbgDal_X19800</name>
</gene>
<accession>D0A0W4</accession>
<sequence length="339" mass="38372">MFFDYPSLSLLHLTFLFFSTSFILTPLELLQTRRACRLAMSDSQMDCTAVWPSQVQYVDAGERTLLYRSRRGCVYRVFSKERNEWLVLKEEEVLEPNNLVRAVTAVQSLQSQFLLYHYSVRVQDGRMAALLMEQMDFTLRDVLAVQSRLAEAQVRAIALVALNALADLHERAGMVHGDLSPANIFFRRTGEMRLGDFSSAVPIDAAVEYFASTVLYSPVEALRNRQLVSRPSSDIWALGVVLNHCVSGERHPFVAAGASDFWKFLSELAEAEEETRRLQLQTHISGEFSELLSGMLSWNPASRPTAKELLNSRCLSQMSMCSARETLWSLVSEHCSLRS</sequence>
<keyword evidence="5" id="KW-0418">Kinase</keyword>
<dbReference type="Proteomes" id="UP000002316">
    <property type="component" value="Chromosome 10"/>
</dbReference>
<dbReference type="RefSeq" id="XP_011779136.1">
    <property type="nucleotide sequence ID" value="XM_011780834.1"/>
</dbReference>